<evidence type="ECO:0000256" key="1">
    <source>
        <dbReference type="SAM" id="Coils"/>
    </source>
</evidence>
<dbReference type="GO" id="GO:0016020">
    <property type="term" value="C:membrane"/>
    <property type="evidence" value="ECO:0007669"/>
    <property type="project" value="InterPro"/>
</dbReference>
<dbReference type="PANTHER" id="PTHR34220:SF7">
    <property type="entry name" value="SENSOR HISTIDINE KINASE YPDA"/>
    <property type="match status" value="1"/>
</dbReference>
<dbReference type="PANTHER" id="PTHR34220">
    <property type="entry name" value="SENSOR HISTIDINE KINASE YPDA"/>
    <property type="match status" value="1"/>
</dbReference>
<feature type="coiled-coil region" evidence="1">
    <location>
        <begin position="134"/>
        <end position="161"/>
    </location>
</feature>
<feature type="transmembrane region" description="Helical" evidence="2">
    <location>
        <begin position="69"/>
        <end position="89"/>
    </location>
</feature>
<evidence type="ECO:0000256" key="2">
    <source>
        <dbReference type="SAM" id="Phobius"/>
    </source>
</evidence>
<gene>
    <name evidence="4" type="ORF">HNQ88_003580</name>
</gene>
<organism evidence="4 5">
    <name type="scientific">Aureibacter tunicatorum</name>
    <dbReference type="NCBI Taxonomy" id="866807"/>
    <lineage>
        <taxon>Bacteria</taxon>
        <taxon>Pseudomonadati</taxon>
        <taxon>Bacteroidota</taxon>
        <taxon>Cytophagia</taxon>
        <taxon>Cytophagales</taxon>
        <taxon>Persicobacteraceae</taxon>
        <taxon>Aureibacter</taxon>
    </lineage>
</organism>
<dbReference type="GO" id="GO:0000155">
    <property type="term" value="F:phosphorelay sensor kinase activity"/>
    <property type="evidence" value="ECO:0007669"/>
    <property type="project" value="InterPro"/>
</dbReference>
<keyword evidence="2" id="KW-0812">Transmembrane</keyword>
<keyword evidence="5" id="KW-1185">Reference proteome</keyword>
<keyword evidence="2" id="KW-0472">Membrane</keyword>
<feature type="transmembrane region" description="Helical" evidence="2">
    <location>
        <begin position="7"/>
        <end position="27"/>
    </location>
</feature>
<dbReference type="Pfam" id="PF06580">
    <property type="entry name" value="His_kinase"/>
    <property type="match status" value="1"/>
</dbReference>
<keyword evidence="2" id="KW-1133">Transmembrane helix</keyword>
<proteinExistence type="predicted"/>
<comment type="caution">
    <text evidence="4">The sequence shown here is derived from an EMBL/GenBank/DDBJ whole genome shotgun (WGS) entry which is preliminary data.</text>
</comment>
<dbReference type="InterPro" id="IPR050640">
    <property type="entry name" value="Bact_2-comp_sensor_kinase"/>
</dbReference>
<name>A0AAE4BRS6_9BACT</name>
<evidence type="ECO:0000313" key="4">
    <source>
        <dbReference type="EMBL" id="MDR6240504.1"/>
    </source>
</evidence>
<dbReference type="Proteomes" id="UP001185092">
    <property type="component" value="Unassembled WGS sequence"/>
</dbReference>
<dbReference type="InterPro" id="IPR010559">
    <property type="entry name" value="Sig_transdc_His_kin_internal"/>
</dbReference>
<accession>A0AAE4BRS6</accession>
<dbReference type="RefSeq" id="WP_309940497.1">
    <property type="nucleotide sequence ID" value="NZ_AP025306.1"/>
</dbReference>
<dbReference type="AlphaFoldDB" id="A0AAE4BRS6"/>
<keyword evidence="1" id="KW-0175">Coiled coil</keyword>
<dbReference type="EMBL" id="JAVDQD010000005">
    <property type="protein sequence ID" value="MDR6240504.1"/>
    <property type="molecule type" value="Genomic_DNA"/>
</dbReference>
<keyword evidence="4" id="KW-0808">Transferase</keyword>
<keyword evidence="4" id="KW-0418">Kinase</keyword>
<sequence>MDKRLRVFFWTIPILLALVIYLELIIANLTRPANQQEQFSFILFAFDIFKIYIYWFTAQTLIKKFNISLVVFIISSLLIGFLNAGFDSFAKQMMIIYTPQDDVLKWDYIRYYFSEGVVQGVVISSFGFMFQYFVQIKNLEAQQAEIEKEASKAQLHALQTQIHPHFLFNNLNTLQSLIEPENDSAHEFLASLASVYRSILNFRSTDLIPLEEEIKIVTEYSNLVQSRFGDCFTMDIQIKDDNYSIPPFTLLTLVENVIKHNRIDEEHPVNCQVIQKKDEIIVINNLQEKNSSYYSNGIGLENINIRYELIGNKRIDIQKSENEFIIKAPLFTIKEYA</sequence>
<evidence type="ECO:0000313" key="5">
    <source>
        <dbReference type="Proteomes" id="UP001185092"/>
    </source>
</evidence>
<reference evidence="4" key="1">
    <citation type="submission" date="2023-07" db="EMBL/GenBank/DDBJ databases">
        <title>Genomic Encyclopedia of Type Strains, Phase IV (KMG-IV): sequencing the most valuable type-strain genomes for metagenomic binning, comparative biology and taxonomic classification.</title>
        <authorList>
            <person name="Goeker M."/>
        </authorList>
    </citation>
    <scope>NUCLEOTIDE SEQUENCE</scope>
    <source>
        <strain evidence="4">DSM 26174</strain>
    </source>
</reference>
<feature type="domain" description="Signal transduction histidine kinase internal region" evidence="3">
    <location>
        <begin position="153"/>
        <end position="231"/>
    </location>
</feature>
<evidence type="ECO:0000259" key="3">
    <source>
        <dbReference type="Pfam" id="PF06580"/>
    </source>
</evidence>
<feature type="transmembrane region" description="Helical" evidence="2">
    <location>
        <begin position="39"/>
        <end position="57"/>
    </location>
</feature>
<protein>
    <submittedName>
        <fullName evidence="4">Sensor histidine kinase YesM</fullName>
    </submittedName>
</protein>